<dbReference type="Gene3D" id="4.10.280.10">
    <property type="entry name" value="Helix-loop-helix DNA-binding domain"/>
    <property type="match status" value="1"/>
</dbReference>
<keyword evidence="10" id="KW-1185">Reference proteome</keyword>
<feature type="compositionally biased region" description="Basic and acidic residues" evidence="7">
    <location>
        <begin position="316"/>
        <end position="337"/>
    </location>
</feature>
<dbReference type="GO" id="GO:0000981">
    <property type="term" value="F:DNA-binding transcription factor activity, RNA polymerase II-specific"/>
    <property type="evidence" value="ECO:0007669"/>
    <property type="project" value="TreeGrafter"/>
</dbReference>
<dbReference type="FunFam" id="4.10.280.10:FF:000032">
    <property type="entry name" value="Transcription factor bHLH123 family"/>
    <property type="match status" value="1"/>
</dbReference>
<evidence type="ECO:0000259" key="8">
    <source>
        <dbReference type="PROSITE" id="PS50888"/>
    </source>
</evidence>
<protein>
    <submittedName>
        <fullName evidence="9">Basic helix-loop-helix transcription factor</fullName>
    </submittedName>
</protein>
<feature type="region of interest" description="Disordered" evidence="7">
    <location>
        <begin position="234"/>
        <end position="259"/>
    </location>
</feature>
<dbReference type="CDD" id="cd11393">
    <property type="entry name" value="bHLH_AtbHLH_like"/>
    <property type="match status" value="1"/>
</dbReference>
<gene>
    <name evidence="9" type="ORF">LIER_26922</name>
</gene>
<organism evidence="9 10">
    <name type="scientific">Lithospermum erythrorhizon</name>
    <name type="common">Purple gromwell</name>
    <name type="synonym">Lithospermum officinale var. erythrorhizon</name>
    <dbReference type="NCBI Taxonomy" id="34254"/>
    <lineage>
        <taxon>Eukaryota</taxon>
        <taxon>Viridiplantae</taxon>
        <taxon>Streptophyta</taxon>
        <taxon>Embryophyta</taxon>
        <taxon>Tracheophyta</taxon>
        <taxon>Spermatophyta</taxon>
        <taxon>Magnoliopsida</taxon>
        <taxon>eudicotyledons</taxon>
        <taxon>Gunneridae</taxon>
        <taxon>Pentapetalae</taxon>
        <taxon>asterids</taxon>
        <taxon>lamiids</taxon>
        <taxon>Boraginales</taxon>
        <taxon>Boraginaceae</taxon>
        <taxon>Boraginoideae</taxon>
        <taxon>Lithospermeae</taxon>
        <taxon>Lithospermum</taxon>
    </lineage>
</organism>
<feature type="domain" description="BHLH" evidence="8">
    <location>
        <begin position="252"/>
        <end position="301"/>
    </location>
</feature>
<dbReference type="PROSITE" id="PS50888">
    <property type="entry name" value="BHLH"/>
    <property type="match status" value="1"/>
</dbReference>
<keyword evidence="3" id="KW-0805">Transcription regulation</keyword>
<evidence type="ECO:0000256" key="5">
    <source>
        <dbReference type="ARBA" id="ARBA00023163"/>
    </source>
</evidence>
<evidence type="ECO:0000256" key="7">
    <source>
        <dbReference type="SAM" id="MobiDB-lite"/>
    </source>
</evidence>
<comment type="caution">
    <text evidence="9">The sequence shown here is derived from an EMBL/GenBank/DDBJ whole genome shotgun (WGS) entry which is preliminary data.</text>
</comment>
<keyword evidence="5" id="KW-0804">Transcription</keyword>
<reference evidence="9 10" key="1">
    <citation type="submission" date="2024-01" db="EMBL/GenBank/DDBJ databases">
        <title>The complete chloroplast genome sequence of Lithospermum erythrorhizon: insights into the phylogenetic relationship among Boraginaceae species and the maternal lineages of purple gromwells.</title>
        <authorList>
            <person name="Okada T."/>
            <person name="Watanabe K."/>
        </authorList>
    </citation>
    <scope>NUCLEOTIDE SEQUENCE [LARGE SCALE GENOMIC DNA]</scope>
</reference>
<keyword evidence="4" id="KW-0238">DNA-binding</keyword>
<evidence type="ECO:0000313" key="9">
    <source>
        <dbReference type="EMBL" id="GAA0173268.1"/>
    </source>
</evidence>
<dbReference type="AlphaFoldDB" id="A0AAV3REA3"/>
<accession>A0AAV3REA3</accession>
<dbReference type="GO" id="GO:0000978">
    <property type="term" value="F:RNA polymerase II cis-regulatory region sequence-specific DNA binding"/>
    <property type="evidence" value="ECO:0007669"/>
    <property type="project" value="TreeGrafter"/>
</dbReference>
<feature type="region of interest" description="Disordered" evidence="7">
    <location>
        <begin position="313"/>
        <end position="337"/>
    </location>
</feature>
<dbReference type="GO" id="GO:0046983">
    <property type="term" value="F:protein dimerization activity"/>
    <property type="evidence" value="ECO:0007669"/>
    <property type="project" value="InterPro"/>
</dbReference>
<evidence type="ECO:0000256" key="1">
    <source>
        <dbReference type="ARBA" id="ARBA00004123"/>
    </source>
</evidence>
<evidence type="ECO:0000256" key="3">
    <source>
        <dbReference type="ARBA" id="ARBA00023015"/>
    </source>
</evidence>
<dbReference type="InterPro" id="IPR045239">
    <property type="entry name" value="bHLH95_bHLH"/>
</dbReference>
<dbReference type="PANTHER" id="PTHR16223">
    <property type="entry name" value="TRANSCRIPTION FACTOR BHLH83-RELATED"/>
    <property type="match status" value="1"/>
</dbReference>
<dbReference type="PANTHER" id="PTHR16223:SF56">
    <property type="entry name" value="TRANSCRIPTION FACTOR BHLH110"/>
    <property type="match status" value="1"/>
</dbReference>
<dbReference type="InterPro" id="IPR045843">
    <property type="entry name" value="IND-like"/>
</dbReference>
<comment type="subcellular location">
    <subcellularLocation>
        <location evidence="1">Nucleus</location>
    </subcellularLocation>
</comment>
<dbReference type="GO" id="GO:0005634">
    <property type="term" value="C:nucleus"/>
    <property type="evidence" value="ECO:0007669"/>
    <property type="project" value="UniProtKB-SubCell"/>
</dbReference>
<evidence type="ECO:0000256" key="6">
    <source>
        <dbReference type="ARBA" id="ARBA00023242"/>
    </source>
</evidence>
<evidence type="ECO:0000313" key="10">
    <source>
        <dbReference type="Proteomes" id="UP001454036"/>
    </source>
</evidence>
<dbReference type="InterPro" id="IPR036638">
    <property type="entry name" value="HLH_DNA-bd_sf"/>
</dbReference>
<dbReference type="EMBL" id="BAABME010008521">
    <property type="protein sequence ID" value="GAA0173268.1"/>
    <property type="molecule type" value="Genomic_DNA"/>
</dbReference>
<dbReference type="InterPro" id="IPR011598">
    <property type="entry name" value="bHLH_dom"/>
</dbReference>
<proteinExistence type="predicted"/>
<comment type="subunit">
    <text evidence="2">Homodimer.</text>
</comment>
<evidence type="ECO:0000256" key="2">
    <source>
        <dbReference type="ARBA" id="ARBA00011738"/>
    </source>
</evidence>
<sequence length="372" mass="41142">MESANIHHHQHQQVQDQHAVGSLPLVTNTIPSCYAAGATHALTPNSTILNNSSFDINACSNLRDSWHETNSNNMLLSSLNSTMMVNAQDLIFHMKNNEKRDPNQLEADLLMLRNLSSSSSSYNQMNNGYHQLCLEESSNTPLSSSSRSFQSYPSINVSNFNHQTLTSANSSTSLDMNLQSMDLRNSSRFSDEGFGLSYGFDQHMMQSSSQIKPLLISNNISSFSNGVYDSKRSNVMLEPKGPHQTATKKSRTDSRASCPPFKVKKEKLGDRISALQQMVSPFGKTDTASVLMEAIGYIKFLQNQVETLSVPYMKSNNKDNSKDVHDPNGNNEEPKRDLRSRGLCLLPLSCLSYVTDGGGVVCWPPHNFGGGF</sequence>
<dbReference type="Proteomes" id="UP001454036">
    <property type="component" value="Unassembled WGS sequence"/>
</dbReference>
<keyword evidence="6" id="KW-0539">Nucleus</keyword>
<dbReference type="SUPFAM" id="SSF47459">
    <property type="entry name" value="HLH, helix-loop-helix DNA-binding domain"/>
    <property type="match status" value="1"/>
</dbReference>
<evidence type="ECO:0000256" key="4">
    <source>
        <dbReference type="ARBA" id="ARBA00023125"/>
    </source>
</evidence>
<name>A0AAV3REA3_LITER</name>